<keyword evidence="7" id="KW-1185">Reference proteome</keyword>
<reference evidence="6" key="3">
    <citation type="submission" date="2025-09" db="UniProtKB">
        <authorList>
            <consortium name="Ensembl"/>
        </authorList>
    </citation>
    <scope>IDENTIFICATION</scope>
</reference>
<dbReference type="FunFam" id="2.130.10.10:FF:001777">
    <property type="entry name" value="Neural precursor cell-expressed, developmentally down-regulated 1"/>
    <property type="match status" value="1"/>
</dbReference>
<organism evidence="6 7">
    <name type="scientific">Lepisosteus oculatus</name>
    <name type="common">Spotted gar</name>
    <dbReference type="NCBI Taxonomy" id="7918"/>
    <lineage>
        <taxon>Eukaryota</taxon>
        <taxon>Metazoa</taxon>
        <taxon>Chordata</taxon>
        <taxon>Craniata</taxon>
        <taxon>Vertebrata</taxon>
        <taxon>Euteleostomi</taxon>
        <taxon>Actinopterygii</taxon>
        <taxon>Neopterygii</taxon>
        <taxon>Holostei</taxon>
        <taxon>Semionotiformes</taxon>
        <taxon>Lepisosteidae</taxon>
        <taxon>Lepisosteus</taxon>
    </lineage>
</organism>
<feature type="region of interest" description="Disordered" evidence="4">
    <location>
        <begin position="489"/>
        <end position="567"/>
    </location>
</feature>
<dbReference type="Proteomes" id="UP000018468">
    <property type="component" value="Linkage group LG8"/>
</dbReference>
<dbReference type="Gene3D" id="2.130.10.10">
    <property type="entry name" value="YVTN repeat-like/Quinoprotein amine dehydrogenase"/>
    <property type="match status" value="3"/>
</dbReference>
<dbReference type="PROSITE" id="PS50082">
    <property type="entry name" value="WD_REPEATS_2"/>
    <property type="match status" value="1"/>
</dbReference>
<dbReference type="GeneTree" id="ENSGT00940000164439"/>
<dbReference type="PROSITE" id="PS00678">
    <property type="entry name" value="WD_REPEATS_1"/>
    <property type="match status" value="1"/>
</dbReference>
<dbReference type="GO" id="GO:0000278">
    <property type="term" value="P:mitotic cell cycle"/>
    <property type="evidence" value="ECO:0000318"/>
    <property type="project" value="GO_Central"/>
</dbReference>
<dbReference type="InterPro" id="IPR024977">
    <property type="entry name" value="Apc4-like_WD40_dom"/>
</dbReference>
<reference evidence="7" key="1">
    <citation type="submission" date="2011-12" db="EMBL/GenBank/DDBJ databases">
        <title>The Draft Genome of Lepisosteus oculatus.</title>
        <authorList>
            <consortium name="The Broad Institute Genome Assembly &amp; Analysis Group"/>
            <consortium name="Computational R&amp;D Group"/>
            <consortium name="and Sequencing Platform"/>
            <person name="Di Palma F."/>
            <person name="Alfoldi J."/>
            <person name="Johnson J."/>
            <person name="Berlin A."/>
            <person name="Gnerre S."/>
            <person name="Jaffe D."/>
            <person name="MacCallum I."/>
            <person name="Young S."/>
            <person name="Walker B.J."/>
            <person name="Lander E.S."/>
            <person name="Lindblad-Toh K."/>
        </authorList>
    </citation>
    <scope>NUCLEOTIDE SEQUENCE [LARGE SCALE GENOMIC DNA]</scope>
</reference>
<feature type="compositionally biased region" description="Polar residues" evidence="4">
    <location>
        <begin position="549"/>
        <end position="561"/>
    </location>
</feature>
<dbReference type="PANTHER" id="PTHR44414:SF1">
    <property type="entry name" value="PROTEIN NEDD1"/>
    <property type="match status" value="1"/>
</dbReference>
<feature type="domain" description="Anaphase-promoting complex subunit 4-like WD40" evidence="5">
    <location>
        <begin position="213"/>
        <end position="300"/>
    </location>
</feature>
<dbReference type="STRING" id="7918.ENSLOCP00000018895"/>
<evidence type="ECO:0000256" key="1">
    <source>
        <dbReference type="ARBA" id="ARBA00022574"/>
    </source>
</evidence>
<dbReference type="CDD" id="cd00200">
    <property type="entry name" value="WD40"/>
    <property type="match status" value="1"/>
</dbReference>
<dbReference type="Pfam" id="PF00400">
    <property type="entry name" value="WD40"/>
    <property type="match status" value="3"/>
</dbReference>
<evidence type="ECO:0000313" key="7">
    <source>
        <dbReference type="Proteomes" id="UP000018468"/>
    </source>
</evidence>
<dbReference type="PANTHER" id="PTHR44414">
    <property type="entry name" value="PROTEIN NEDD1"/>
    <property type="match status" value="1"/>
</dbReference>
<evidence type="ECO:0000313" key="6">
    <source>
        <dbReference type="Ensembl" id="ENSLOCP00000018895.1"/>
    </source>
</evidence>
<dbReference type="GO" id="GO:0071539">
    <property type="term" value="P:protein localization to centrosome"/>
    <property type="evidence" value="ECO:0007669"/>
    <property type="project" value="Ensembl"/>
</dbReference>
<keyword evidence="1 3" id="KW-0853">WD repeat</keyword>
<dbReference type="GO" id="GO:0043015">
    <property type="term" value="F:gamma-tubulin binding"/>
    <property type="evidence" value="ECO:0000318"/>
    <property type="project" value="GO_Central"/>
</dbReference>
<dbReference type="InterPro" id="IPR052818">
    <property type="entry name" value="NEDD1_Spindle_Assembly"/>
</dbReference>
<feature type="compositionally biased region" description="Polar residues" evidence="4">
    <location>
        <begin position="311"/>
        <end position="324"/>
    </location>
</feature>
<feature type="repeat" description="WD" evidence="3">
    <location>
        <begin position="83"/>
        <end position="114"/>
    </location>
</feature>
<dbReference type="GO" id="GO:0007020">
    <property type="term" value="P:microtubule nucleation"/>
    <property type="evidence" value="ECO:0000318"/>
    <property type="project" value="GO_Central"/>
</dbReference>
<accession>W5NE36</accession>
<reference evidence="6" key="2">
    <citation type="submission" date="2025-08" db="UniProtKB">
        <authorList>
            <consortium name="Ensembl"/>
        </authorList>
    </citation>
    <scope>IDENTIFICATION</scope>
</reference>
<feature type="compositionally biased region" description="Basic and acidic residues" evidence="4">
    <location>
        <begin position="523"/>
        <end position="542"/>
    </location>
</feature>
<dbReference type="SMART" id="SM00320">
    <property type="entry name" value="WD40"/>
    <property type="match status" value="6"/>
</dbReference>
<evidence type="ECO:0000256" key="2">
    <source>
        <dbReference type="ARBA" id="ARBA00022737"/>
    </source>
</evidence>
<dbReference type="InterPro" id="IPR019775">
    <property type="entry name" value="WD40_repeat_CS"/>
</dbReference>
<protein>
    <submittedName>
        <fullName evidence="6">NEDD1 gamma-tubulin ring complex targeting factor</fullName>
    </submittedName>
</protein>
<dbReference type="InterPro" id="IPR001680">
    <property type="entry name" value="WD40_rpt"/>
</dbReference>
<dbReference type="InParanoid" id="W5NE36"/>
<name>W5NE36_LEPOC</name>
<evidence type="ECO:0000256" key="3">
    <source>
        <dbReference type="PROSITE-ProRule" id="PRU00221"/>
    </source>
</evidence>
<dbReference type="InterPro" id="IPR036322">
    <property type="entry name" value="WD40_repeat_dom_sf"/>
</dbReference>
<dbReference type="Bgee" id="ENSLOCG00000015354">
    <property type="expression patterns" value="Expressed in muscle tissue and 13 other cell types or tissues"/>
</dbReference>
<dbReference type="InterPro" id="IPR015943">
    <property type="entry name" value="WD40/YVTN_repeat-like_dom_sf"/>
</dbReference>
<dbReference type="Pfam" id="PF12894">
    <property type="entry name" value="ANAPC4_WD40"/>
    <property type="match status" value="1"/>
</dbReference>
<dbReference type="EMBL" id="AHAT01026484">
    <property type="status" value="NOT_ANNOTATED_CDS"/>
    <property type="molecule type" value="Genomic_DNA"/>
</dbReference>
<dbReference type="GO" id="GO:0005737">
    <property type="term" value="C:cytoplasm"/>
    <property type="evidence" value="ECO:0000318"/>
    <property type="project" value="GO_Central"/>
</dbReference>
<dbReference type="OMA" id="GTMVLWD"/>
<dbReference type="GO" id="GO:0005814">
    <property type="term" value="C:centriole"/>
    <property type="evidence" value="ECO:0000318"/>
    <property type="project" value="GO_Central"/>
</dbReference>
<dbReference type="GO" id="GO:0036064">
    <property type="term" value="C:ciliary basal body"/>
    <property type="evidence" value="ECO:0000318"/>
    <property type="project" value="GO_Central"/>
</dbReference>
<dbReference type="eggNOG" id="KOG4378">
    <property type="taxonomic scope" value="Eukaryota"/>
</dbReference>
<dbReference type="Ensembl" id="ENSLOCT00000018927.1">
    <property type="protein sequence ID" value="ENSLOCP00000018895.1"/>
    <property type="gene ID" value="ENSLOCG00000015354.1"/>
</dbReference>
<dbReference type="FunCoup" id="W5NE36">
    <property type="interactions" value="349"/>
</dbReference>
<feature type="compositionally biased region" description="Basic and acidic residues" evidence="4">
    <location>
        <begin position="381"/>
        <end position="395"/>
    </location>
</feature>
<feature type="compositionally biased region" description="Pro residues" evidence="4">
    <location>
        <begin position="345"/>
        <end position="356"/>
    </location>
</feature>
<evidence type="ECO:0000259" key="5">
    <source>
        <dbReference type="Pfam" id="PF12894"/>
    </source>
</evidence>
<dbReference type="AlphaFoldDB" id="W5NE36"/>
<dbReference type="FunFam" id="2.130.10.10:FF:000726">
    <property type="entry name" value="Neural precursor cell-expressed, developmentally down-regulated 1"/>
    <property type="match status" value="1"/>
</dbReference>
<dbReference type="GO" id="GO:0005813">
    <property type="term" value="C:centrosome"/>
    <property type="evidence" value="ECO:0000318"/>
    <property type="project" value="GO_Central"/>
</dbReference>
<keyword evidence="2" id="KW-0677">Repeat</keyword>
<feature type="region of interest" description="Disordered" evidence="4">
    <location>
        <begin position="299"/>
        <end position="395"/>
    </location>
</feature>
<sequence>MDEAIRLVSSGDDVKIWNSSSMTVVEQFNPHSITHPVSRVCWSSNNHFLVSASASGDKLVVSSCKSSPVPVLELAEEKRQTRVSLNSTSQFMVSGGLDCTVNIWDLKTKKLHRSLKDHKEEVTCVAFNGSDSYIASGSTSGEIILHSITTNLSSKPFGHGPNQPIHDLKYSYFKKSLLGSVSDSGSVVLWDANTQKDQHTFEGAHKAPASGLAFSPANELLFVTVGLDKKIICYDTSSKIVLRSLRVESPLTAIDFMPDGAVLAVGSSQGKVYLYDLRMLTSAVKTVAAHKTSVHCLRFQNTPSHHKSGSKALSSKTSTAQSAPNKRAAVKTVDNNGPSSLATSPAPPSHTEPPPGSRGDRGDGKAEGTGIPHSTSLDVFPSKETEALRSSEKVPSLDRFNSVGRNSLDIFSPVRDDYKTQKASGDYKKGDDFTIKDRFLRSISYRCQRFKMIKTQRNSSPIEERASTVKSCAAVLDFLSQFSSTLPARRTPLGTPGVQGYSPMQVFDDSPRPVREQEEEEMTEKPKAGRPEPVLHDTKQADKIGSPGSELSPQHARTSELSQRRGKDVQAELLYDTPKGAPPAAPTPAASSAIAAGLASSLSERIAESIGGEGGGAPPLTAIQIHFIRNMIQETLEDFREACHRDIVNLQVEMIRQFYIQLNEIHSLIEKYSVTDSLVAEIERLKEENKRLRTNF</sequence>
<dbReference type="SUPFAM" id="SSF50978">
    <property type="entry name" value="WD40 repeat-like"/>
    <property type="match status" value="1"/>
</dbReference>
<proteinExistence type="predicted"/>
<dbReference type="GO" id="GO:0000922">
    <property type="term" value="C:spindle pole"/>
    <property type="evidence" value="ECO:0000318"/>
    <property type="project" value="GO_Central"/>
</dbReference>
<evidence type="ECO:0000256" key="4">
    <source>
        <dbReference type="SAM" id="MobiDB-lite"/>
    </source>
</evidence>